<sequence length="543" mass="60919">MGKLKDSFSLTPVEQKHDNNTTIENQDSLVDKVTWRHYSFFFIHFLEDISYALSLPIMDQYLYAKLAEEHIENTTLAINSTFSHGGNSLCSVNKASPVYLLQQKIQSEAATWGLYFSLIQGIPQAFMVLLLGSWTDILGRKPVIAYNMLGFAGRCVVYIAVMHWKLPTGYLLIGYFLEGISGGYFANILLAYVYTVDLTAKGRLRGTFLVIVGNLSYLFYGTINFATGYLLRAFGFFWPTVSSLIFKIVLVILLLVFAKETVKTRGKWSDLKLGKSMRRVLKFYLKTDKYQNKYSRLKFILCIICFITLSQSLYGIWTIERLYQFNSPFCFDSIKRGHYVGIMSIVQPVVSTIALKIFQLFLPDDIIGVTAVFTSIAQNIFVALASSEWMLYAAGLVGAPGLLSFAMIRTIVSQLSDATEQGSVFAGLGTVEAICGMTSSLMLNSIYAHTLLWMKGFVFVVVAICCIAPASLLLALHFVIKKEQKEQGEVTVNTVEMECKDSTPSTSQSNNEDGMKHGKVEEERKESEYDKTTKGEYNLGYTN</sequence>
<name>A0A7E6F6P3_9MOLL</name>
<gene>
    <name evidence="25" type="primary">LOC115217678</name>
</gene>
<evidence type="ECO:0000256" key="23">
    <source>
        <dbReference type="SAM" id="Phobius"/>
    </source>
</evidence>
<dbReference type="GO" id="GO:0016323">
    <property type="term" value="C:basolateral plasma membrane"/>
    <property type="evidence" value="ECO:0007669"/>
    <property type="project" value="UniProtKB-SubCell"/>
</dbReference>
<feature type="transmembrane region" description="Helical" evidence="23">
    <location>
        <begin position="424"/>
        <end position="447"/>
    </location>
</feature>
<evidence type="ECO:0000256" key="6">
    <source>
        <dbReference type="ARBA" id="ARBA00022475"/>
    </source>
</evidence>
<dbReference type="GO" id="GO:0005542">
    <property type="term" value="F:folic acid binding"/>
    <property type="evidence" value="ECO:0007669"/>
    <property type="project" value="UniProtKB-KW"/>
</dbReference>
<keyword evidence="9" id="KW-0967">Endosome</keyword>
<evidence type="ECO:0000313" key="25">
    <source>
        <dbReference type="RefSeq" id="XP_036363466.1"/>
    </source>
</evidence>
<evidence type="ECO:0000256" key="13">
    <source>
        <dbReference type="ARBA" id="ARBA00023136"/>
    </source>
</evidence>
<feature type="transmembrane region" description="Helical" evidence="23">
    <location>
        <begin position="299"/>
        <end position="319"/>
    </location>
</feature>
<dbReference type="PANTHER" id="PTHR23507">
    <property type="entry name" value="ZGC:174356"/>
    <property type="match status" value="1"/>
</dbReference>
<reference evidence="25" key="1">
    <citation type="submission" date="2025-08" db="UniProtKB">
        <authorList>
            <consortium name="RefSeq"/>
        </authorList>
    </citation>
    <scope>IDENTIFICATION</scope>
</reference>
<feature type="transmembrane region" description="Helical" evidence="23">
    <location>
        <begin position="206"/>
        <end position="230"/>
    </location>
</feature>
<dbReference type="InterPro" id="IPR011701">
    <property type="entry name" value="MFS"/>
</dbReference>
<keyword evidence="13 23" id="KW-0472">Membrane</keyword>
<feature type="region of interest" description="Disordered" evidence="22">
    <location>
        <begin position="498"/>
        <end position="543"/>
    </location>
</feature>
<feature type="transmembrane region" description="Helical" evidence="23">
    <location>
        <begin position="143"/>
        <end position="164"/>
    </location>
</feature>
<evidence type="ECO:0000256" key="21">
    <source>
        <dbReference type="ARBA" id="ARBA00047850"/>
    </source>
</evidence>
<organism evidence="24 25">
    <name type="scientific">Octopus sinensis</name>
    <name type="common">East Asian common octopus</name>
    <dbReference type="NCBI Taxonomy" id="2607531"/>
    <lineage>
        <taxon>Eukaryota</taxon>
        <taxon>Metazoa</taxon>
        <taxon>Spiralia</taxon>
        <taxon>Lophotrochozoa</taxon>
        <taxon>Mollusca</taxon>
        <taxon>Cephalopoda</taxon>
        <taxon>Coleoidea</taxon>
        <taxon>Octopodiformes</taxon>
        <taxon>Octopoda</taxon>
        <taxon>Incirrata</taxon>
        <taxon>Octopodidae</taxon>
        <taxon>Octopus</taxon>
    </lineage>
</organism>
<keyword evidence="8 23" id="KW-0812">Transmembrane</keyword>
<evidence type="ECO:0000256" key="3">
    <source>
        <dbReference type="ARBA" id="ARBA00004496"/>
    </source>
</evidence>
<feature type="transmembrane region" description="Helical" evidence="23">
    <location>
        <begin position="365"/>
        <end position="385"/>
    </location>
</feature>
<comment type="catalytic activity">
    <reaction evidence="16">
        <text>(6S)-5-methyl-5,6,7,8-tetrahydrofolate(in) + H(+)(in) = (6S)-5-methyl-5,6,7,8-tetrahydrofolate(out) + H(+)(out)</text>
        <dbReference type="Rhea" id="RHEA:70167"/>
        <dbReference type="ChEBI" id="CHEBI:15378"/>
        <dbReference type="ChEBI" id="CHEBI:18608"/>
    </reaction>
</comment>
<feature type="transmembrane region" description="Helical" evidence="23">
    <location>
        <begin position="170"/>
        <end position="194"/>
    </location>
</feature>
<evidence type="ECO:0000256" key="5">
    <source>
        <dbReference type="ARBA" id="ARBA00022448"/>
    </source>
</evidence>
<keyword evidence="10" id="KW-0769">Symport</keyword>
<dbReference type="GO" id="GO:0010008">
    <property type="term" value="C:endosome membrane"/>
    <property type="evidence" value="ECO:0007669"/>
    <property type="project" value="UniProtKB-SubCell"/>
</dbReference>
<dbReference type="GO" id="GO:0015293">
    <property type="term" value="F:symporter activity"/>
    <property type="evidence" value="ECO:0007669"/>
    <property type="project" value="UniProtKB-KW"/>
</dbReference>
<dbReference type="SUPFAM" id="SSF103473">
    <property type="entry name" value="MFS general substrate transporter"/>
    <property type="match status" value="1"/>
</dbReference>
<dbReference type="PANTHER" id="PTHR23507:SF2">
    <property type="entry name" value="PROTON-COUPLED FOLATE TRANSPORTER"/>
    <property type="match status" value="1"/>
</dbReference>
<comment type="catalytic activity">
    <reaction evidence="17">
        <text>folate(in) + H(+)(in) = folate(out) + H(+)(out)</text>
        <dbReference type="Rhea" id="RHEA:70159"/>
        <dbReference type="ChEBI" id="CHEBI:15378"/>
        <dbReference type="ChEBI" id="CHEBI:62501"/>
    </reaction>
</comment>
<evidence type="ECO:0000256" key="16">
    <source>
        <dbReference type="ARBA" id="ARBA00036193"/>
    </source>
</evidence>
<keyword evidence="12 23" id="KW-1133">Transmembrane helix</keyword>
<proteinExistence type="predicted"/>
<evidence type="ECO:0000256" key="1">
    <source>
        <dbReference type="ARBA" id="ARBA00004337"/>
    </source>
</evidence>
<feature type="transmembrane region" description="Helical" evidence="23">
    <location>
        <begin position="112"/>
        <end position="131"/>
    </location>
</feature>
<evidence type="ECO:0000256" key="17">
    <source>
        <dbReference type="ARBA" id="ARBA00036250"/>
    </source>
</evidence>
<comment type="catalytic activity">
    <reaction evidence="20">
        <text>pemetrexed(in) + H(+)(in) = pemetrexed(out) + H(+)(out)</text>
        <dbReference type="Rhea" id="RHEA:70171"/>
        <dbReference type="ChEBI" id="CHEBI:15378"/>
        <dbReference type="ChEBI" id="CHEBI:63724"/>
    </reaction>
</comment>
<evidence type="ECO:0000256" key="10">
    <source>
        <dbReference type="ARBA" id="ARBA00022847"/>
    </source>
</evidence>
<evidence type="ECO:0000256" key="22">
    <source>
        <dbReference type="SAM" id="MobiDB-lite"/>
    </source>
</evidence>
<evidence type="ECO:0000256" key="7">
    <source>
        <dbReference type="ARBA" id="ARBA00022490"/>
    </source>
</evidence>
<comment type="catalytic activity">
    <reaction evidence="21">
        <text>methotrexate(in) + H(+)(in) = methotrexate(out) + H(+)(out)</text>
        <dbReference type="Rhea" id="RHEA:70163"/>
        <dbReference type="ChEBI" id="CHEBI:15378"/>
        <dbReference type="ChEBI" id="CHEBI:50681"/>
    </reaction>
</comment>
<evidence type="ECO:0000313" key="24">
    <source>
        <dbReference type="Proteomes" id="UP000515154"/>
    </source>
</evidence>
<feature type="compositionally biased region" description="Basic and acidic residues" evidence="22">
    <location>
        <begin position="513"/>
        <end position="534"/>
    </location>
</feature>
<dbReference type="GO" id="GO:0016324">
    <property type="term" value="C:apical plasma membrane"/>
    <property type="evidence" value="ECO:0007669"/>
    <property type="project" value="UniProtKB-SubCell"/>
</dbReference>
<keyword evidence="15" id="KW-0325">Glycoprotein</keyword>
<evidence type="ECO:0000256" key="18">
    <source>
        <dbReference type="ARBA" id="ARBA00040650"/>
    </source>
</evidence>
<evidence type="ECO:0000256" key="11">
    <source>
        <dbReference type="ARBA" id="ARBA00022954"/>
    </source>
</evidence>
<evidence type="ECO:0000256" key="8">
    <source>
        <dbReference type="ARBA" id="ARBA00022692"/>
    </source>
</evidence>
<feature type="transmembrane region" description="Helical" evidence="23">
    <location>
        <begin position="339"/>
        <end position="358"/>
    </location>
</feature>
<dbReference type="Pfam" id="PF07690">
    <property type="entry name" value="MFS_1"/>
    <property type="match status" value="1"/>
</dbReference>
<dbReference type="Gene3D" id="1.20.1250.20">
    <property type="entry name" value="MFS general substrate transporter like domains"/>
    <property type="match status" value="1"/>
</dbReference>
<dbReference type="Proteomes" id="UP000515154">
    <property type="component" value="Linkage group LG11"/>
</dbReference>
<feature type="transmembrane region" description="Helical" evidence="23">
    <location>
        <begin position="453"/>
        <end position="476"/>
    </location>
</feature>
<evidence type="ECO:0000256" key="15">
    <source>
        <dbReference type="ARBA" id="ARBA00023180"/>
    </source>
</evidence>
<keyword evidence="5" id="KW-0813">Transport</keyword>
<evidence type="ECO:0000256" key="4">
    <source>
        <dbReference type="ARBA" id="ARBA00004554"/>
    </source>
</evidence>
<keyword evidence="11" id="KW-0290">Folate-binding</keyword>
<dbReference type="RefSeq" id="XP_036363466.1">
    <property type="nucleotide sequence ID" value="XM_036507573.1"/>
</dbReference>
<keyword evidence="14" id="KW-1015">Disulfide bond</keyword>
<evidence type="ECO:0000256" key="14">
    <source>
        <dbReference type="ARBA" id="ARBA00023157"/>
    </source>
</evidence>
<keyword evidence="7" id="KW-0963">Cytoplasm</keyword>
<feature type="compositionally biased region" description="Polar residues" evidence="22">
    <location>
        <begin position="502"/>
        <end position="512"/>
    </location>
</feature>
<evidence type="ECO:0000256" key="12">
    <source>
        <dbReference type="ARBA" id="ARBA00022989"/>
    </source>
</evidence>
<feature type="transmembrane region" description="Helical" evidence="23">
    <location>
        <begin position="391"/>
        <end position="412"/>
    </location>
</feature>
<evidence type="ECO:0000256" key="2">
    <source>
        <dbReference type="ARBA" id="ARBA00004424"/>
    </source>
</evidence>
<keyword evidence="6" id="KW-1003">Cell membrane</keyword>
<evidence type="ECO:0000256" key="19">
    <source>
        <dbReference type="ARBA" id="ARBA00042514"/>
    </source>
</evidence>
<feature type="transmembrane region" description="Helical" evidence="23">
    <location>
        <begin position="236"/>
        <end position="258"/>
    </location>
</feature>
<keyword evidence="24" id="KW-1185">Reference proteome</keyword>
<evidence type="ECO:0000256" key="20">
    <source>
        <dbReference type="ARBA" id="ARBA00047769"/>
    </source>
</evidence>
<dbReference type="AlphaFoldDB" id="A0A7E6F6P3"/>
<accession>A0A7E6F6P3</accession>
<dbReference type="InterPro" id="IPR036259">
    <property type="entry name" value="MFS_trans_sf"/>
</dbReference>
<evidence type="ECO:0000256" key="9">
    <source>
        <dbReference type="ARBA" id="ARBA00022753"/>
    </source>
</evidence>
<comment type="subcellular location">
    <subcellularLocation>
        <location evidence="2">Apical cell membrane</location>
        <topology evidence="2">Multi-pass membrane protein</topology>
    </subcellularLocation>
    <subcellularLocation>
        <location evidence="4">Basolateral cell membrane</location>
        <topology evidence="4">Multi-pass membrane protein</topology>
    </subcellularLocation>
    <subcellularLocation>
        <location evidence="3">Cytoplasm</location>
    </subcellularLocation>
    <subcellularLocation>
        <location evidence="1">Endosome membrane</location>
        <topology evidence="1">Multi-pass membrane protein</topology>
    </subcellularLocation>
</comment>
<protein>
    <recommendedName>
        <fullName evidence="18">Proton-coupled folate transporter</fullName>
    </recommendedName>
    <alternativeName>
        <fullName evidence="19">Solute carrier family 46 member 1</fullName>
    </alternativeName>
</protein>